<evidence type="ECO:0000313" key="4">
    <source>
        <dbReference type="EMBL" id="PRY13941.1"/>
    </source>
</evidence>
<sequence length="334" mass="36243">MAWPQHPVRIAAIVPCLNEASSVGHVIDDLLAAVPGIAVYVYDNRSTDATADVARAHGALVRHEPRPGKGNVVRRAFADVEADVYVLLDGDNTYEAAAAGQMVHKLITEGLDHVVGARRASTQAAYRPGHVAGNKALTRVVATVFGQPVTDMLSGYRVMSRRFVKSFPAISRGFEVETELTVHAINLRVPQAEVLTDYRDRLEGSTSKLRTYRDGWAILRWIVRLARYERPTLVHSILGGLIALVALVLGVPVVVEFFQTGLVPKFPTAILASALVMIAVVVTAVGVILEAIRHASDEASRLVYLEYPSPHSLLDGVQADVRPVDVRRGTGAQR</sequence>
<dbReference type="GO" id="GO:0016740">
    <property type="term" value="F:transferase activity"/>
    <property type="evidence" value="ECO:0007669"/>
    <property type="project" value="UniProtKB-KW"/>
</dbReference>
<protein>
    <submittedName>
        <fullName evidence="4">Glycosyltransferase involved in cell wall biosynthesis</fullName>
    </submittedName>
</protein>
<keyword evidence="2" id="KW-1133">Transmembrane helix</keyword>
<dbReference type="AlphaFoldDB" id="A0A2T0R2D6"/>
<keyword evidence="2" id="KW-0472">Membrane</keyword>
<keyword evidence="2" id="KW-0812">Transmembrane</keyword>
<dbReference type="InterPro" id="IPR050256">
    <property type="entry name" value="Glycosyltransferase_2"/>
</dbReference>
<organism evidence="4 5">
    <name type="scientific">Kineococcus rhizosphaerae</name>
    <dbReference type="NCBI Taxonomy" id="559628"/>
    <lineage>
        <taxon>Bacteria</taxon>
        <taxon>Bacillati</taxon>
        <taxon>Actinomycetota</taxon>
        <taxon>Actinomycetes</taxon>
        <taxon>Kineosporiales</taxon>
        <taxon>Kineosporiaceae</taxon>
        <taxon>Kineococcus</taxon>
    </lineage>
</organism>
<dbReference type="SUPFAM" id="SSF53448">
    <property type="entry name" value="Nucleotide-diphospho-sugar transferases"/>
    <property type="match status" value="1"/>
</dbReference>
<dbReference type="Gene3D" id="3.90.550.10">
    <property type="entry name" value="Spore Coat Polysaccharide Biosynthesis Protein SpsA, Chain A"/>
    <property type="match status" value="1"/>
</dbReference>
<accession>A0A2T0R2D6</accession>
<dbReference type="RefSeq" id="WP_106211551.1">
    <property type="nucleotide sequence ID" value="NZ_PVZF01000007.1"/>
</dbReference>
<proteinExistence type="inferred from homology"/>
<dbReference type="PANTHER" id="PTHR48090">
    <property type="entry name" value="UNDECAPRENYL-PHOSPHATE 4-DEOXY-4-FORMAMIDO-L-ARABINOSE TRANSFERASE-RELATED"/>
    <property type="match status" value="1"/>
</dbReference>
<dbReference type="PANTHER" id="PTHR48090:SF7">
    <property type="entry name" value="RFBJ PROTEIN"/>
    <property type="match status" value="1"/>
</dbReference>
<dbReference type="InterPro" id="IPR029044">
    <property type="entry name" value="Nucleotide-diphossugar_trans"/>
</dbReference>
<evidence type="ECO:0000259" key="3">
    <source>
        <dbReference type="Pfam" id="PF00535"/>
    </source>
</evidence>
<feature type="domain" description="Glycosyltransferase 2-like" evidence="3">
    <location>
        <begin position="13"/>
        <end position="164"/>
    </location>
</feature>
<dbReference type="EMBL" id="PVZF01000007">
    <property type="protein sequence ID" value="PRY13941.1"/>
    <property type="molecule type" value="Genomic_DNA"/>
</dbReference>
<evidence type="ECO:0000313" key="5">
    <source>
        <dbReference type="Proteomes" id="UP000238083"/>
    </source>
</evidence>
<dbReference type="Pfam" id="PF00535">
    <property type="entry name" value="Glycos_transf_2"/>
    <property type="match status" value="1"/>
</dbReference>
<reference evidence="4 5" key="1">
    <citation type="submission" date="2018-03" db="EMBL/GenBank/DDBJ databases">
        <title>Genomic Encyclopedia of Archaeal and Bacterial Type Strains, Phase II (KMG-II): from individual species to whole genera.</title>
        <authorList>
            <person name="Goeker M."/>
        </authorList>
    </citation>
    <scope>NUCLEOTIDE SEQUENCE [LARGE SCALE GENOMIC DNA]</scope>
    <source>
        <strain evidence="4 5">DSM 19711</strain>
    </source>
</reference>
<feature type="transmembrane region" description="Helical" evidence="2">
    <location>
        <begin position="270"/>
        <end position="292"/>
    </location>
</feature>
<comment type="similarity">
    <text evidence="1">Belongs to the glycosyltransferase 2 family.</text>
</comment>
<keyword evidence="4" id="KW-0808">Transferase</keyword>
<dbReference type="CDD" id="cd04179">
    <property type="entry name" value="DPM_DPG-synthase_like"/>
    <property type="match status" value="1"/>
</dbReference>
<gene>
    <name evidence="4" type="ORF">CLV37_10759</name>
</gene>
<comment type="caution">
    <text evidence="4">The sequence shown here is derived from an EMBL/GenBank/DDBJ whole genome shotgun (WGS) entry which is preliminary data.</text>
</comment>
<name>A0A2T0R2D6_9ACTN</name>
<dbReference type="Proteomes" id="UP000238083">
    <property type="component" value="Unassembled WGS sequence"/>
</dbReference>
<dbReference type="InterPro" id="IPR001173">
    <property type="entry name" value="Glyco_trans_2-like"/>
</dbReference>
<keyword evidence="5" id="KW-1185">Reference proteome</keyword>
<evidence type="ECO:0000256" key="1">
    <source>
        <dbReference type="ARBA" id="ARBA00006739"/>
    </source>
</evidence>
<dbReference type="OrthoDB" id="3177103at2"/>
<evidence type="ECO:0000256" key="2">
    <source>
        <dbReference type="SAM" id="Phobius"/>
    </source>
</evidence>
<feature type="transmembrane region" description="Helical" evidence="2">
    <location>
        <begin position="233"/>
        <end position="258"/>
    </location>
</feature>